<gene>
    <name evidence="1" type="ORF">GLOINDRAFT_342337</name>
</gene>
<dbReference type="EMBL" id="KI274999">
    <property type="protein sequence ID" value="ESA23145.1"/>
    <property type="molecule type" value="Genomic_DNA"/>
</dbReference>
<sequence>MKNVKNTFGKCDITILLRKSKSFSDQRKLAGIKDINHVTNKRMWKYFRSR</sequence>
<dbReference type="HOGENOM" id="CLU_3129956_0_0_1"/>
<organism evidence="1">
    <name type="scientific">Rhizophagus irregularis (strain DAOM 181602 / DAOM 197198 / MUCL 43194)</name>
    <name type="common">Arbuscular mycorrhizal fungus</name>
    <name type="synonym">Glomus intraradices</name>
    <dbReference type="NCBI Taxonomy" id="747089"/>
    <lineage>
        <taxon>Eukaryota</taxon>
        <taxon>Fungi</taxon>
        <taxon>Fungi incertae sedis</taxon>
        <taxon>Mucoromycota</taxon>
        <taxon>Glomeromycotina</taxon>
        <taxon>Glomeromycetes</taxon>
        <taxon>Glomerales</taxon>
        <taxon>Glomeraceae</taxon>
        <taxon>Rhizophagus</taxon>
    </lineage>
</organism>
<dbReference type="AlphaFoldDB" id="U9US02"/>
<name>U9US02_RHIID</name>
<protein>
    <submittedName>
        <fullName evidence="1">Uncharacterized protein</fullName>
    </submittedName>
</protein>
<evidence type="ECO:0000313" key="1">
    <source>
        <dbReference type="EMBL" id="ESA23145.1"/>
    </source>
</evidence>
<proteinExistence type="predicted"/>
<reference evidence="1" key="1">
    <citation type="submission" date="2013-07" db="EMBL/GenBank/DDBJ databases">
        <title>The genome of an arbuscular mycorrhizal fungus provides insights into the evolution of the oldest plant symbiosis.</title>
        <authorList>
            <consortium name="DOE Joint Genome Institute"/>
            <person name="Tisserant E."/>
            <person name="Malbreil M."/>
            <person name="Kuo A."/>
            <person name="Kohler A."/>
            <person name="Symeonidi A."/>
            <person name="Balestrini R."/>
            <person name="Charron P."/>
            <person name="Duensing N."/>
            <person name="Frei-dit-Frey N."/>
            <person name="Gianinazzi-Pearson V."/>
            <person name="Gilbert B."/>
            <person name="Handa Y."/>
            <person name="Hijri M."/>
            <person name="Kaul R."/>
            <person name="Kawaguchi M."/>
            <person name="Krajinski F."/>
            <person name="Lammers P."/>
            <person name="Lapierre D."/>
            <person name="Masclaux F.G."/>
            <person name="Murat C."/>
            <person name="Morin E."/>
            <person name="Ndikumana S."/>
            <person name="Pagni M."/>
            <person name="Petitpierre D."/>
            <person name="Requena N."/>
            <person name="Rosikiewicz P."/>
            <person name="Riley R."/>
            <person name="Saito K."/>
            <person name="San Clemente H."/>
            <person name="Shapiro H."/>
            <person name="van Tuinen D."/>
            <person name="Becard G."/>
            <person name="Bonfante P."/>
            <person name="Paszkowski U."/>
            <person name="Shachar-Hill Y."/>
            <person name="Young J.P."/>
            <person name="Sanders I.R."/>
            <person name="Henrissat B."/>
            <person name="Rensing S.A."/>
            <person name="Grigoriev I.V."/>
            <person name="Corradi N."/>
            <person name="Roux C."/>
            <person name="Martin F."/>
        </authorList>
    </citation>
    <scope>NUCLEOTIDE SEQUENCE</scope>
    <source>
        <strain evidence="1">DAOM 197198</strain>
    </source>
</reference>
<feature type="non-terminal residue" evidence="1">
    <location>
        <position position="50"/>
    </location>
</feature>
<accession>U9US02</accession>